<feature type="region of interest" description="Disordered" evidence="1">
    <location>
        <begin position="104"/>
        <end position="163"/>
    </location>
</feature>
<protein>
    <submittedName>
        <fullName evidence="2">Uncharacterized protein</fullName>
    </submittedName>
</protein>
<comment type="caution">
    <text evidence="2">The sequence shown here is derived from an EMBL/GenBank/DDBJ whole genome shotgun (WGS) entry which is preliminary data.</text>
</comment>
<organism evidence="2 3">
    <name type="scientific">Plakobranchus ocellatus</name>
    <dbReference type="NCBI Taxonomy" id="259542"/>
    <lineage>
        <taxon>Eukaryota</taxon>
        <taxon>Metazoa</taxon>
        <taxon>Spiralia</taxon>
        <taxon>Lophotrochozoa</taxon>
        <taxon>Mollusca</taxon>
        <taxon>Gastropoda</taxon>
        <taxon>Heterobranchia</taxon>
        <taxon>Euthyneura</taxon>
        <taxon>Panpulmonata</taxon>
        <taxon>Sacoglossa</taxon>
        <taxon>Placobranchoidea</taxon>
        <taxon>Plakobranchidae</taxon>
        <taxon>Plakobranchus</taxon>
    </lineage>
</organism>
<dbReference type="Proteomes" id="UP000735302">
    <property type="component" value="Unassembled WGS sequence"/>
</dbReference>
<proteinExistence type="predicted"/>
<dbReference type="AlphaFoldDB" id="A0AAV4AFM7"/>
<keyword evidence="3" id="KW-1185">Reference proteome</keyword>
<evidence type="ECO:0000313" key="3">
    <source>
        <dbReference type="Proteomes" id="UP000735302"/>
    </source>
</evidence>
<evidence type="ECO:0000313" key="2">
    <source>
        <dbReference type="EMBL" id="GFO06484.1"/>
    </source>
</evidence>
<feature type="region of interest" description="Disordered" evidence="1">
    <location>
        <begin position="37"/>
        <end position="66"/>
    </location>
</feature>
<evidence type="ECO:0000256" key="1">
    <source>
        <dbReference type="SAM" id="MobiDB-lite"/>
    </source>
</evidence>
<gene>
    <name evidence="2" type="ORF">PoB_003298900</name>
</gene>
<accession>A0AAV4AFM7</accession>
<name>A0AAV4AFM7_9GAST</name>
<feature type="compositionally biased region" description="Acidic residues" evidence="1">
    <location>
        <begin position="47"/>
        <end position="66"/>
    </location>
</feature>
<sequence>MRCTYDRANDIDADVPDISNSVYPYVIRDRGSVQNEVKNDYNNNDVDYNDDVDDDNDDDDDDDDDNDMMMMMIRMMMLGRGDAGDEKMILMMIMKSRGVGGTVASESALRSAGTPLSRVRAPPPAPWPDGGPESLRSPGCGLAIYKNQTKPSTLPSVRRKKKS</sequence>
<reference evidence="2 3" key="1">
    <citation type="journal article" date="2021" name="Elife">
        <title>Chloroplast acquisition without the gene transfer in kleptoplastic sea slugs, Plakobranchus ocellatus.</title>
        <authorList>
            <person name="Maeda T."/>
            <person name="Takahashi S."/>
            <person name="Yoshida T."/>
            <person name="Shimamura S."/>
            <person name="Takaki Y."/>
            <person name="Nagai Y."/>
            <person name="Toyoda A."/>
            <person name="Suzuki Y."/>
            <person name="Arimoto A."/>
            <person name="Ishii H."/>
            <person name="Satoh N."/>
            <person name="Nishiyama T."/>
            <person name="Hasebe M."/>
            <person name="Maruyama T."/>
            <person name="Minagawa J."/>
            <person name="Obokata J."/>
            <person name="Shigenobu S."/>
        </authorList>
    </citation>
    <scope>NUCLEOTIDE SEQUENCE [LARGE SCALE GENOMIC DNA]</scope>
</reference>
<dbReference type="EMBL" id="BLXT01003775">
    <property type="protein sequence ID" value="GFO06484.1"/>
    <property type="molecule type" value="Genomic_DNA"/>
</dbReference>
<feature type="compositionally biased region" description="Polar residues" evidence="1">
    <location>
        <begin position="146"/>
        <end position="155"/>
    </location>
</feature>